<dbReference type="PROSITE" id="PS00759">
    <property type="entry name" value="ARGE_DAPE_CPG2_2"/>
    <property type="match status" value="1"/>
</dbReference>
<accession>A0ABS9E130</accession>
<dbReference type="EMBL" id="JAKGBZ010000073">
    <property type="protein sequence ID" value="MCF3948713.1"/>
    <property type="molecule type" value="Genomic_DNA"/>
</dbReference>
<dbReference type="Pfam" id="PF01546">
    <property type="entry name" value="Peptidase_M20"/>
    <property type="match status" value="1"/>
</dbReference>
<dbReference type="NCBIfam" id="TIGR01892">
    <property type="entry name" value="AcOrn-deacetyl"/>
    <property type="match status" value="1"/>
</dbReference>
<feature type="domain" description="Peptidase M20 dimerisation" evidence="10">
    <location>
        <begin position="170"/>
        <end position="274"/>
    </location>
</feature>
<dbReference type="PANTHER" id="PTHR43808">
    <property type="entry name" value="ACETYLORNITHINE DEACETYLASE"/>
    <property type="match status" value="1"/>
</dbReference>
<dbReference type="InterPro" id="IPR002933">
    <property type="entry name" value="Peptidase_M20"/>
</dbReference>
<keyword evidence="4" id="KW-0055">Arginine biosynthesis</keyword>
<dbReference type="CDD" id="cd03894">
    <property type="entry name" value="M20_ArgE"/>
    <property type="match status" value="1"/>
</dbReference>
<keyword evidence="12" id="KW-1185">Reference proteome</keyword>
<evidence type="ECO:0000259" key="10">
    <source>
        <dbReference type="Pfam" id="PF07687"/>
    </source>
</evidence>
<keyword evidence="5" id="KW-0028">Amino-acid biosynthesis</keyword>
<dbReference type="Proteomes" id="UP001521209">
    <property type="component" value="Unassembled WGS sequence"/>
</dbReference>
<keyword evidence="7 11" id="KW-0378">Hydrolase</keyword>
<keyword evidence="3" id="KW-0963">Cytoplasm</keyword>
<evidence type="ECO:0000313" key="11">
    <source>
        <dbReference type="EMBL" id="MCF3948713.1"/>
    </source>
</evidence>
<comment type="cofactor">
    <cofactor evidence="1">
        <name>Zn(2+)</name>
        <dbReference type="ChEBI" id="CHEBI:29105"/>
    </cofactor>
</comment>
<dbReference type="NCBIfam" id="NF005710">
    <property type="entry name" value="PRK07522.1"/>
    <property type="match status" value="1"/>
</dbReference>
<comment type="caution">
    <text evidence="11">The sequence shown here is derived from an EMBL/GenBank/DDBJ whole genome shotgun (WGS) entry which is preliminary data.</text>
</comment>
<evidence type="ECO:0000256" key="5">
    <source>
        <dbReference type="ARBA" id="ARBA00022605"/>
    </source>
</evidence>
<dbReference type="RefSeq" id="WP_235706025.1">
    <property type="nucleotide sequence ID" value="NZ_JAKGBZ010000073.1"/>
</dbReference>
<evidence type="ECO:0000256" key="7">
    <source>
        <dbReference type="ARBA" id="ARBA00022801"/>
    </source>
</evidence>
<name>A0ABS9E130_9PROT</name>
<comment type="similarity">
    <text evidence="2">Belongs to the peptidase M20A family. ArgE subfamily.</text>
</comment>
<dbReference type="SUPFAM" id="SSF53187">
    <property type="entry name" value="Zn-dependent exopeptidases"/>
    <property type="match status" value="1"/>
</dbReference>
<evidence type="ECO:0000256" key="2">
    <source>
        <dbReference type="ARBA" id="ARBA00005691"/>
    </source>
</evidence>
<protein>
    <submittedName>
        <fullName evidence="11">Acetylornithine deacetylase</fullName>
        <ecNumber evidence="11">3.5.1.16</ecNumber>
    </submittedName>
</protein>
<dbReference type="Gene3D" id="3.30.70.360">
    <property type="match status" value="1"/>
</dbReference>
<dbReference type="GO" id="GO:0008777">
    <property type="term" value="F:acetylornithine deacetylase activity"/>
    <property type="evidence" value="ECO:0007669"/>
    <property type="project" value="UniProtKB-EC"/>
</dbReference>
<evidence type="ECO:0000256" key="3">
    <source>
        <dbReference type="ARBA" id="ARBA00022490"/>
    </source>
</evidence>
<proteinExistence type="inferred from homology"/>
<dbReference type="SUPFAM" id="SSF55031">
    <property type="entry name" value="Bacterial exopeptidase dimerisation domain"/>
    <property type="match status" value="1"/>
</dbReference>
<dbReference type="InterPro" id="IPR011650">
    <property type="entry name" value="Peptidase_M20_dimer"/>
</dbReference>
<reference evidence="11 12" key="1">
    <citation type="submission" date="2022-01" db="EMBL/GenBank/DDBJ databases">
        <authorList>
            <person name="Won M."/>
            <person name="Kim S.-J."/>
            <person name="Kwon S.-W."/>
        </authorList>
    </citation>
    <scope>NUCLEOTIDE SEQUENCE [LARGE SCALE GENOMIC DNA]</scope>
    <source>
        <strain evidence="11 12">KCTC 23505</strain>
    </source>
</reference>
<dbReference type="EC" id="3.5.1.16" evidence="11"/>
<keyword evidence="8" id="KW-0862">Zinc</keyword>
<keyword evidence="6" id="KW-0479">Metal-binding</keyword>
<dbReference type="InterPro" id="IPR010169">
    <property type="entry name" value="AcOrn-deacetyl"/>
</dbReference>
<sequence length="382" mass="39913">MESTVETLARLVSVPTISRTPNDALIAYVADRLRVAGGRVSAFPGENPGTSNLLASFGPDNEGGIVLSGHGDVVPVDGQVWSSDPFVLTERDDRLHARGAVDMKGFVACMLTAAERAVGTELSRPLHLAISCDEEIGCVGVRPMLERLAAEGFRASGCIIGEPTGLAVAIGHKGKVAGCICCRGEAAHSANPTLGCNAINLAAAMVRETEELQAWLRAHGTPDAAYALPYSTVHIGTIKGGTALNIVPDACDMEFEIRFLPGDSPDDLLARLSEAGGRLARNEIARGRHAAVEMTVQNAYPGLHTPEDAPIAALARAAAGNATSTKLSFGTEAGLFNDTLGLPAVVCGPGSIDRAHKPDEYITKDELAACDAFLDRVVTSLR</sequence>
<gene>
    <name evidence="11" type="primary">argE</name>
    <name evidence="11" type="ORF">L2A60_18830</name>
</gene>
<dbReference type="Pfam" id="PF07687">
    <property type="entry name" value="M20_dimer"/>
    <property type="match status" value="1"/>
</dbReference>
<dbReference type="PANTHER" id="PTHR43808:SF31">
    <property type="entry name" value="N-ACETYL-L-CITRULLINE DEACETYLASE"/>
    <property type="match status" value="1"/>
</dbReference>
<evidence type="ECO:0000256" key="4">
    <source>
        <dbReference type="ARBA" id="ARBA00022571"/>
    </source>
</evidence>
<organism evidence="11 12">
    <name type="scientific">Acidiphilium iwatense</name>
    <dbReference type="NCBI Taxonomy" id="768198"/>
    <lineage>
        <taxon>Bacteria</taxon>
        <taxon>Pseudomonadati</taxon>
        <taxon>Pseudomonadota</taxon>
        <taxon>Alphaproteobacteria</taxon>
        <taxon>Acetobacterales</taxon>
        <taxon>Acidocellaceae</taxon>
        <taxon>Acidiphilium</taxon>
    </lineage>
</organism>
<dbReference type="InterPro" id="IPR036264">
    <property type="entry name" value="Bact_exopeptidase_dim_dom"/>
</dbReference>
<evidence type="ECO:0000256" key="8">
    <source>
        <dbReference type="ARBA" id="ARBA00022833"/>
    </source>
</evidence>
<evidence type="ECO:0000313" key="12">
    <source>
        <dbReference type="Proteomes" id="UP001521209"/>
    </source>
</evidence>
<evidence type="ECO:0000256" key="9">
    <source>
        <dbReference type="ARBA" id="ARBA00023285"/>
    </source>
</evidence>
<dbReference type="Gene3D" id="3.40.630.10">
    <property type="entry name" value="Zn peptidases"/>
    <property type="match status" value="1"/>
</dbReference>
<dbReference type="InterPro" id="IPR001261">
    <property type="entry name" value="ArgE/DapE_CS"/>
</dbReference>
<evidence type="ECO:0000256" key="1">
    <source>
        <dbReference type="ARBA" id="ARBA00001947"/>
    </source>
</evidence>
<evidence type="ECO:0000256" key="6">
    <source>
        <dbReference type="ARBA" id="ARBA00022723"/>
    </source>
</evidence>
<keyword evidence="9" id="KW-0170">Cobalt</keyword>
<dbReference type="InterPro" id="IPR050072">
    <property type="entry name" value="Peptidase_M20A"/>
</dbReference>